<protein>
    <submittedName>
        <fullName evidence="2">Uncharacterized protein</fullName>
    </submittedName>
</protein>
<evidence type="ECO:0000313" key="3">
    <source>
        <dbReference type="Proteomes" id="UP000664617"/>
    </source>
</evidence>
<gene>
    <name evidence="2" type="ORF">J0911_10085</name>
</gene>
<reference evidence="3" key="2">
    <citation type="submission" date="2023-07" db="EMBL/GenBank/DDBJ databases">
        <title>Myceligenerans salitolerans sp. nov., a halotolerant actinomycete isolated from a salt lake in Xinjiang, China.</title>
        <authorList>
            <person name="Guan T."/>
        </authorList>
    </citation>
    <scope>NUCLEOTIDE SEQUENCE [LARGE SCALE GENOMIC DNA]</scope>
    <source>
        <strain evidence="3">XHU 5031</strain>
    </source>
</reference>
<keyword evidence="3" id="KW-1185">Reference proteome</keyword>
<sequence>MNTPSPLERAARAAYTRPDSTIPWERRSPRRRAYWRTVTRRALDTALDPAELADLLGRRHRDIGPDAHAGGFREHLCSCRRWPAPADPDTPAAFAAHQAAELRAHVLAPVVCVVPEDDPGRVYGQGYGGGWDDEGTAAEAARTARDHGNTGNDDETEDRS</sequence>
<feature type="region of interest" description="Disordered" evidence="1">
    <location>
        <begin position="1"/>
        <end position="23"/>
    </location>
</feature>
<name>A0ABS3I8V8_9MICO</name>
<reference evidence="2 3" key="1">
    <citation type="submission" date="2021-03" db="EMBL/GenBank/DDBJ databases">
        <authorList>
            <person name="Xin L."/>
        </authorList>
    </citation>
    <scope>NUCLEOTIDE SEQUENCE [LARGE SCALE GENOMIC DNA]</scope>
    <source>
        <strain evidence="2 3">XHU 5031</strain>
    </source>
</reference>
<dbReference type="EMBL" id="JAFMPK010000041">
    <property type="protein sequence ID" value="MBO0609380.1"/>
    <property type="molecule type" value="Genomic_DNA"/>
</dbReference>
<dbReference type="RefSeq" id="WP_207275343.1">
    <property type="nucleotide sequence ID" value="NZ_JAFMPK010000041.1"/>
</dbReference>
<accession>A0ABS3I8V8</accession>
<evidence type="ECO:0000313" key="2">
    <source>
        <dbReference type="EMBL" id="MBO0609380.1"/>
    </source>
</evidence>
<evidence type="ECO:0000256" key="1">
    <source>
        <dbReference type="SAM" id="MobiDB-lite"/>
    </source>
</evidence>
<organism evidence="2 3">
    <name type="scientific">Myceligenerans salitolerans</name>
    <dbReference type="NCBI Taxonomy" id="1230528"/>
    <lineage>
        <taxon>Bacteria</taxon>
        <taxon>Bacillati</taxon>
        <taxon>Actinomycetota</taxon>
        <taxon>Actinomycetes</taxon>
        <taxon>Micrococcales</taxon>
        <taxon>Promicromonosporaceae</taxon>
        <taxon>Myceligenerans</taxon>
    </lineage>
</organism>
<dbReference type="Proteomes" id="UP000664617">
    <property type="component" value="Unassembled WGS sequence"/>
</dbReference>
<feature type="region of interest" description="Disordered" evidence="1">
    <location>
        <begin position="124"/>
        <end position="160"/>
    </location>
</feature>
<comment type="caution">
    <text evidence="2">The sequence shown here is derived from an EMBL/GenBank/DDBJ whole genome shotgun (WGS) entry which is preliminary data.</text>
</comment>
<proteinExistence type="predicted"/>